<dbReference type="Pfam" id="PF00657">
    <property type="entry name" value="Lipase_GDSL"/>
    <property type="match status" value="1"/>
</dbReference>
<dbReference type="InterPro" id="IPR001087">
    <property type="entry name" value="GDSL"/>
</dbReference>
<dbReference type="SUPFAM" id="SSF52266">
    <property type="entry name" value="SGNH hydrolase"/>
    <property type="match status" value="1"/>
</dbReference>
<feature type="signal peptide" evidence="2">
    <location>
        <begin position="1"/>
        <end position="22"/>
    </location>
</feature>
<dbReference type="Proteomes" id="UP000094378">
    <property type="component" value="Chromosome"/>
</dbReference>
<dbReference type="EMBL" id="CP017015">
    <property type="protein sequence ID" value="AOG60864.1"/>
    <property type="molecule type" value="Genomic_DNA"/>
</dbReference>
<dbReference type="Gene3D" id="3.40.50.1110">
    <property type="entry name" value="SGNH hydrolase"/>
    <property type="match status" value="1"/>
</dbReference>
<dbReference type="AlphaFoldDB" id="A0A1B3SLR5"/>
<gene>
    <name evidence="3" type="ORF">SHELI_v1c09150</name>
</gene>
<dbReference type="InterPro" id="IPR036514">
    <property type="entry name" value="SGNH_hydro_sf"/>
</dbReference>
<dbReference type="RefSeq" id="WP_069117126.1">
    <property type="nucleotide sequence ID" value="NZ_CP017015.1"/>
</dbReference>
<dbReference type="PANTHER" id="PTHR45648">
    <property type="entry name" value="GDSL LIPASE/ACYLHYDROLASE FAMILY PROTEIN (AFU_ORTHOLOGUE AFUA_4G14700)"/>
    <property type="match status" value="1"/>
</dbReference>
<evidence type="ECO:0000313" key="3">
    <source>
        <dbReference type="EMBL" id="AOG60864.1"/>
    </source>
</evidence>
<accession>A0A1B3SLR5</accession>
<protein>
    <recommendedName>
        <fullName evidence="5">Lipolytic enzyme, GDSL family</fullName>
    </recommendedName>
</protein>
<keyword evidence="4" id="KW-1185">Reference proteome</keyword>
<evidence type="ECO:0000256" key="1">
    <source>
        <dbReference type="ARBA" id="ARBA00022801"/>
    </source>
</evidence>
<proteinExistence type="predicted"/>
<keyword evidence="1" id="KW-0378">Hydrolase</keyword>
<dbReference type="GO" id="GO:0016788">
    <property type="term" value="F:hydrolase activity, acting on ester bonds"/>
    <property type="evidence" value="ECO:0007669"/>
    <property type="project" value="InterPro"/>
</dbReference>
<reference evidence="3 4" key="1">
    <citation type="submission" date="2016-08" db="EMBL/GenBank/DDBJ databases">
        <title>Complete genome sequence of Spiroplasma helicoides TABS-2 (DSM 22551).</title>
        <authorList>
            <person name="Shen W.-Y."/>
            <person name="Lo W.-S."/>
            <person name="Lai Y.-C."/>
            <person name="Kuo C.-H."/>
        </authorList>
    </citation>
    <scope>NUCLEOTIDE SEQUENCE [LARGE SCALE GENOMIC DNA]</scope>
    <source>
        <strain evidence="3 4">TABS-2</strain>
    </source>
</reference>
<evidence type="ECO:0008006" key="5">
    <source>
        <dbReference type="Google" id="ProtNLM"/>
    </source>
</evidence>
<name>A0A1B3SLR5_9MOLU</name>
<dbReference type="OrthoDB" id="390278at2"/>
<sequence>MKKLLTYLMSLAVISGSTSSLVACKKEAPSNIPTDESYKDFGKDIDKSKAVDDSIKNNSKSDYSNYYILGDSLSDINGITSYLKDYLLQSPFANALKGKEIHIDFDDYLVEGAAKKTSYYGFNETVGGKTIRRSSFTNGYTAAALLGQKLGFTDVYGSNIYTKNYISDELKFGNNYAIGGATAVQPSGTDILQQALKDTSIVSQSKAVIQQHVINDKDLAFYAIGSNDVIAMLGMTDSAKINEYKEKMMAAVEESLYTLLNNGLKKILFVTPPTMEQVPRFKDKDKATVKALCDDVNKKLLDIVDSINKNYKDSIQVYDLNSTINGAIDAAAKGDNPLKVDAGYTGGYGSAQYSYMFDANGDGENDANKWQAMQGLDVTALLAAITKHPTAKNAYLRLSVLGLDEKQDVDKYFFMDDIHPTKITHADFANKFMDFLNKK</sequence>
<feature type="chain" id="PRO_5008554044" description="Lipolytic enzyme, GDSL family" evidence="2">
    <location>
        <begin position="23"/>
        <end position="439"/>
    </location>
</feature>
<dbReference type="InterPro" id="IPR051058">
    <property type="entry name" value="GDSL_Est/Lipase"/>
</dbReference>
<dbReference type="KEGG" id="shj:SHELI_v1c09150"/>
<evidence type="ECO:0000256" key="2">
    <source>
        <dbReference type="SAM" id="SignalP"/>
    </source>
</evidence>
<evidence type="ECO:0000313" key="4">
    <source>
        <dbReference type="Proteomes" id="UP000094378"/>
    </source>
</evidence>
<keyword evidence="2" id="KW-0732">Signal</keyword>
<organism evidence="3 4">
    <name type="scientific">Spiroplasma helicoides</name>
    <dbReference type="NCBI Taxonomy" id="216938"/>
    <lineage>
        <taxon>Bacteria</taxon>
        <taxon>Bacillati</taxon>
        <taxon>Mycoplasmatota</taxon>
        <taxon>Mollicutes</taxon>
        <taxon>Entomoplasmatales</taxon>
        <taxon>Spiroplasmataceae</taxon>
        <taxon>Spiroplasma</taxon>
    </lineage>
</organism>
<dbReference type="PANTHER" id="PTHR45648:SF5">
    <property type="entry name" value="OS04G0577300 PROTEIN"/>
    <property type="match status" value="1"/>
</dbReference>
<dbReference type="PROSITE" id="PS51257">
    <property type="entry name" value="PROKAR_LIPOPROTEIN"/>
    <property type="match status" value="1"/>
</dbReference>